<evidence type="ECO:0000313" key="1">
    <source>
        <dbReference type="EMBL" id="TCV95316.1"/>
    </source>
</evidence>
<dbReference type="GeneID" id="98916070"/>
<dbReference type="Gene3D" id="3.40.50.1000">
    <property type="entry name" value="HAD superfamily/HAD-like"/>
    <property type="match status" value="1"/>
</dbReference>
<dbReference type="GO" id="GO:0005829">
    <property type="term" value="C:cytosol"/>
    <property type="evidence" value="ECO:0007669"/>
    <property type="project" value="TreeGrafter"/>
</dbReference>
<dbReference type="InterPro" id="IPR023214">
    <property type="entry name" value="HAD_sf"/>
</dbReference>
<evidence type="ECO:0000313" key="2">
    <source>
        <dbReference type="Proteomes" id="UP000295515"/>
    </source>
</evidence>
<dbReference type="PANTHER" id="PTHR10000">
    <property type="entry name" value="PHOSPHOSERINE PHOSPHATASE"/>
    <property type="match status" value="1"/>
</dbReference>
<dbReference type="SFLD" id="SFLDG01140">
    <property type="entry name" value="C2.B:_Phosphomannomutase_and_P"/>
    <property type="match status" value="1"/>
</dbReference>
<dbReference type="PROSITE" id="PS01228">
    <property type="entry name" value="COF_1"/>
    <property type="match status" value="1"/>
</dbReference>
<dbReference type="NCBIfam" id="TIGR00099">
    <property type="entry name" value="Cof-subfamily"/>
    <property type="match status" value="1"/>
</dbReference>
<dbReference type="Gene3D" id="3.30.1240.10">
    <property type="match status" value="1"/>
</dbReference>
<dbReference type="Proteomes" id="UP000295515">
    <property type="component" value="Unassembled WGS sequence"/>
</dbReference>
<dbReference type="NCBIfam" id="TIGR01484">
    <property type="entry name" value="HAD-SF-IIB"/>
    <property type="match status" value="1"/>
</dbReference>
<evidence type="ECO:0008006" key="3">
    <source>
        <dbReference type="Google" id="ProtNLM"/>
    </source>
</evidence>
<organism evidence="1 2">
    <name type="scientific">Longibaculum muris</name>
    <dbReference type="NCBI Taxonomy" id="1796628"/>
    <lineage>
        <taxon>Bacteria</taxon>
        <taxon>Bacillati</taxon>
        <taxon>Bacillota</taxon>
        <taxon>Erysipelotrichia</taxon>
        <taxon>Erysipelotrichales</taxon>
        <taxon>Coprobacillaceae</taxon>
        <taxon>Longibaculum</taxon>
    </lineage>
</organism>
<dbReference type="InterPro" id="IPR036412">
    <property type="entry name" value="HAD-like_sf"/>
</dbReference>
<dbReference type="GO" id="GO:0016791">
    <property type="term" value="F:phosphatase activity"/>
    <property type="evidence" value="ECO:0007669"/>
    <property type="project" value="UniProtKB-ARBA"/>
</dbReference>
<dbReference type="SFLD" id="SFLDS00003">
    <property type="entry name" value="Haloacid_Dehalogenase"/>
    <property type="match status" value="1"/>
</dbReference>
<dbReference type="InterPro" id="IPR006379">
    <property type="entry name" value="HAD-SF_hydro_IIB"/>
</dbReference>
<dbReference type="GO" id="GO:0000287">
    <property type="term" value="F:magnesium ion binding"/>
    <property type="evidence" value="ECO:0007669"/>
    <property type="project" value="TreeGrafter"/>
</dbReference>
<keyword evidence="2" id="KW-1185">Reference proteome</keyword>
<dbReference type="AlphaFoldDB" id="A0A4R3YSF7"/>
<dbReference type="RefSeq" id="WP_066444314.1">
    <property type="nucleotide sequence ID" value="NZ_JANKBF010000016.1"/>
</dbReference>
<reference evidence="1 2" key="1">
    <citation type="submission" date="2019-03" db="EMBL/GenBank/DDBJ databases">
        <title>Genomic Encyclopedia of Type Strains, Phase IV (KMG-IV): sequencing the most valuable type-strain genomes for metagenomic binning, comparative biology and taxonomic classification.</title>
        <authorList>
            <person name="Goeker M."/>
        </authorList>
    </citation>
    <scope>NUCLEOTIDE SEQUENCE [LARGE SCALE GENOMIC DNA]</scope>
    <source>
        <strain evidence="1 2">DSM 29487</strain>
    </source>
</reference>
<gene>
    <name evidence="1" type="ORF">EDD60_11835</name>
</gene>
<dbReference type="PANTHER" id="PTHR10000:SF8">
    <property type="entry name" value="HAD SUPERFAMILY HYDROLASE-LIKE, TYPE 3"/>
    <property type="match status" value="1"/>
</dbReference>
<sequence length="267" mass="30372">MKILISDLDGTLVNENTSISPKNIEALKELKKQGHLIALCTGRNFMEVKELIDCVDFSYDYLILNNGGQILDKNLTTLYEKHIDHEIGVDILKHLTSYAGMWAYYCDGHVNYGYIDGQTINHGAKGKPKIDVDFHQAYQQASHFQIIAFNQEDEGIENTKACYDYILENYSDSVEAYFNMHFVDVVPKGCSKGSGIKKLLTLIEEDIDEVYAIGDSYNDLSMIQSADYGYTFIHAHDDIKSQTKRHVHYVYEVIEDMLGGNKDELAR</sequence>
<dbReference type="InterPro" id="IPR000150">
    <property type="entry name" value="Cof"/>
</dbReference>
<accession>A0A4R3YSF7</accession>
<dbReference type="EMBL" id="SMCQ01000018">
    <property type="protein sequence ID" value="TCV95316.1"/>
    <property type="molecule type" value="Genomic_DNA"/>
</dbReference>
<proteinExistence type="predicted"/>
<protein>
    <recommendedName>
        <fullName evidence="3">Cof subfamily protein (Haloacid dehalogenase superfamily)/HAD superfamily hydrolase (TIGR01484 family)</fullName>
    </recommendedName>
</protein>
<comment type="caution">
    <text evidence="1">The sequence shown here is derived from an EMBL/GenBank/DDBJ whole genome shotgun (WGS) entry which is preliminary data.</text>
</comment>
<dbReference type="Pfam" id="PF08282">
    <property type="entry name" value="Hydrolase_3"/>
    <property type="match status" value="1"/>
</dbReference>
<name>A0A4R3YSF7_9FIRM</name>
<dbReference type="SUPFAM" id="SSF56784">
    <property type="entry name" value="HAD-like"/>
    <property type="match status" value="1"/>
</dbReference>